<accession>A0ABD7TSU0</accession>
<reference evidence="1" key="1">
    <citation type="submission" date="2022-03" db="EMBL/GenBank/DDBJ databases">
        <title>Comparative Genomics of East African Camel-Associated Staphylococcaceae spp.: Diversity and Inheritance of Traits Involved in Host-Pathogen Interactions.</title>
        <authorList>
            <person name="Akarsu H."/>
            <person name="Liljander A."/>
            <person name="Younan M."/>
            <person name="Brodard I."/>
            <person name="Glucks I."/>
            <person name="Labroussaa F."/>
            <person name="Overesch G."/>
            <person name="Kuhnert P."/>
            <person name="Perreten V."/>
            <person name="Drexler J.F."/>
            <person name="Corman V.M."/>
            <person name="Falquet L."/>
            <person name="Jores J."/>
        </authorList>
    </citation>
    <scope>NUCLEOTIDE SEQUENCE</scope>
    <source>
        <strain evidence="1">IVB6197</strain>
    </source>
</reference>
<evidence type="ECO:0000313" key="2">
    <source>
        <dbReference type="Proteomes" id="UP001065705"/>
    </source>
</evidence>
<protein>
    <submittedName>
        <fullName evidence="1">Uncharacterized protein</fullName>
    </submittedName>
</protein>
<evidence type="ECO:0000313" key="1">
    <source>
        <dbReference type="EMBL" id="UXU56535.1"/>
    </source>
</evidence>
<gene>
    <name evidence="1" type="ORF">MUA95_08145</name>
</gene>
<dbReference type="AlphaFoldDB" id="A0ABD7TSU0"/>
<sequence>MTKQTTGEFKGSDLKFEIPNRSTQDEEAMKLIAKAAECLKGEEINMRPLIESPIKEIRISALFMQLQKFLLDNKVIEEERKVLASMLNAYYKK</sequence>
<proteinExistence type="predicted"/>
<name>A0ABD7TSU0_9STAP</name>
<dbReference type="RefSeq" id="WP_262626174.1">
    <property type="nucleotide sequence ID" value="NZ_CP094809.1"/>
</dbReference>
<organism evidence="1 2">
    <name type="scientific">Staphylococcus agnetis</name>
    <dbReference type="NCBI Taxonomy" id="985762"/>
    <lineage>
        <taxon>Bacteria</taxon>
        <taxon>Bacillati</taxon>
        <taxon>Bacillota</taxon>
        <taxon>Bacilli</taxon>
        <taxon>Bacillales</taxon>
        <taxon>Staphylococcaceae</taxon>
        <taxon>Staphylococcus</taxon>
    </lineage>
</organism>
<dbReference type="Proteomes" id="UP001065705">
    <property type="component" value="Chromosome"/>
</dbReference>
<dbReference type="EMBL" id="CP094809">
    <property type="protein sequence ID" value="UXU56535.1"/>
    <property type="molecule type" value="Genomic_DNA"/>
</dbReference>